<dbReference type="AlphaFoldDB" id="H9GPB4"/>
<dbReference type="SMART" id="SM00674">
    <property type="entry name" value="CENPB"/>
    <property type="match status" value="1"/>
</dbReference>
<evidence type="ECO:0000256" key="2">
    <source>
        <dbReference type="ARBA" id="ARBA00023125"/>
    </source>
</evidence>
<reference evidence="6" key="2">
    <citation type="submission" date="2025-08" db="UniProtKB">
        <authorList>
            <consortium name="Ensembl"/>
        </authorList>
    </citation>
    <scope>IDENTIFICATION</scope>
</reference>
<dbReference type="GeneTree" id="ENSGT00940000163452"/>
<proteinExistence type="predicted"/>
<feature type="coiled-coil region" evidence="4">
    <location>
        <begin position="459"/>
        <end position="486"/>
    </location>
</feature>
<dbReference type="GO" id="GO:0005634">
    <property type="term" value="C:nucleus"/>
    <property type="evidence" value="ECO:0000318"/>
    <property type="project" value="GO_Central"/>
</dbReference>
<dbReference type="InterPro" id="IPR004875">
    <property type="entry name" value="DDE_SF_endonuclease_dom"/>
</dbReference>
<dbReference type="eggNOG" id="KOG3105">
    <property type="taxonomic scope" value="Eukaryota"/>
</dbReference>
<dbReference type="GO" id="GO:0003677">
    <property type="term" value="F:DNA binding"/>
    <property type="evidence" value="ECO:0000318"/>
    <property type="project" value="GO_Central"/>
</dbReference>
<dbReference type="HOGENOM" id="CLU_018294_1_4_1"/>
<dbReference type="SUPFAM" id="SSF46689">
    <property type="entry name" value="Homeodomain-like"/>
    <property type="match status" value="2"/>
</dbReference>
<dbReference type="Bgee" id="ENSACAG00000017462">
    <property type="expression patterns" value="Expressed in testis and 12 other cell types or tissues"/>
</dbReference>
<evidence type="ECO:0000313" key="6">
    <source>
        <dbReference type="Ensembl" id="ENSACAP00000017184.3"/>
    </source>
</evidence>
<dbReference type="Pfam" id="PF03184">
    <property type="entry name" value="DDE_1"/>
    <property type="match status" value="1"/>
</dbReference>
<keyword evidence="4" id="KW-0175">Coiled coil</keyword>
<keyword evidence="3" id="KW-0539">Nucleus</keyword>
<evidence type="ECO:0000256" key="1">
    <source>
        <dbReference type="ARBA" id="ARBA00004123"/>
    </source>
</evidence>
<keyword evidence="7" id="KW-1185">Reference proteome</keyword>
<dbReference type="InterPro" id="IPR006600">
    <property type="entry name" value="HTH_CenpB_DNA-bd_dom"/>
</dbReference>
<dbReference type="PANTHER" id="PTHR19303">
    <property type="entry name" value="TRANSPOSON"/>
    <property type="match status" value="1"/>
</dbReference>
<dbReference type="PANTHER" id="PTHR19303:SF52">
    <property type="entry name" value="TIGGER TRANSPOSABLE ELEMENT-DERIVED PROTEIN 6"/>
    <property type="match status" value="1"/>
</dbReference>
<dbReference type="InterPro" id="IPR007889">
    <property type="entry name" value="HTH_Psq"/>
</dbReference>
<comment type="subcellular location">
    <subcellularLocation>
        <location evidence="1">Nucleus</location>
    </subcellularLocation>
</comment>
<dbReference type="InParanoid" id="H9GPB4"/>
<reference evidence="6" key="3">
    <citation type="submission" date="2025-09" db="UniProtKB">
        <authorList>
            <consortium name="Ensembl"/>
        </authorList>
    </citation>
    <scope>IDENTIFICATION</scope>
</reference>
<evidence type="ECO:0000256" key="3">
    <source>
        <dbReference type="ARBA" id="ARBA00023242"/>
    </source>
</evidence>
<evidence type="ECO:0000313" key="7">
    <source>
        <dbReference type="Proteomes" id="UP000001646"/>
    </source>
</evidence>
<evidence type="ECO:0000259" key="5">
    <source>
        <dbReference type="PROSITE" id="PS51253"/>
    </source>
</evidence>
<organism evidence="6 7">
    <name type="scientific">Anolis carolinensis</name>
    <name type="common">Green anole</name>
    <name type="synonym">American chameleon</name>
    <dbReference type="NCBI Taxonomy" id="28377"/>
    <lineage>
        <taxon>Eukaryota</taxon>
        <taxon>Metazoa</taxon>
        <taxon>Chordata</taxon>
        <taxon>Craniata</taxon>
        <taxon>Vertebrata</taxon>
        <taxon>Euteleostomi</taxon>
        <taxon>Lepidosauria</taxon>
        <taxon>Squamata</taxon>
        <taxon>Bifurcata</taxon>
        <taxon>Unidentata</taxon>
        <taxon>Episquamata</taxon>
        <taxon>Toxicofera</taxon>
        <taxon>Iguania</taxon>
        <taxon>Dactyloidae</taxon>
        <taxon>Anolis</taxon>
    </lineage>
</organism>
<dbReference type="Ensembl" id="ENSACAT00000017521.3">
    <property type="protein sequence ID" value="ENSACAP00000017184.3"/>
    <property type="gene ID" value="ENSACAG00000017462.3"/>
</dbReference>
<name>H9GPB4_ANOCA</name>
<dbReference type="InterPro" id="IPR050863">
    <property type="entry name" value="CenT-Element_Derived"/>
</dbReference>
<sequence>MPPKRSAAFPGHEPKCKRKMLTIKEKVELLDMLQERRSYAAVGRHYGINESTVRSIKKEEKNIRSTATVTFNKMAKRVITPRNKLIVKMESVLALWIHDCREENISLDTNTIRTKAMQLYDRTSTSTDFPTESGKFAASKGWFHTFQKHYGLKSVCLHGEAASADKAAAEDYVNNTFKEILKEGGYQSEQVFNMHETGLFWKRMPSRTFIMKEEATAPGFKAQKDRATLIMCGNAAGFMIKPGLIYKAKNPRALKNKNKNVLPVHWMHHPKACMTKILMRDWFHQCFIPEVKVYLAEKGIDFNVLLLMDNAGGHAVDITHDGIQVEFLPPSTASLIQPMDQGIIRAFKALYTRNSLQSLVEAMDMDEDFSLKESWHDYTIASCLKNIQKAITEMKTETLNACWEKLWPEVVHDYKGFSPDEIHHSAVDNAVRLAKILGGEGFSDMTAEDVNDLLDMHSLPLMDEDLEEEEQQRDEEEEVSEFLDRLKLTKSTENQRFDLNKEITEHEIKIAIRKLDPKKLQGQMDCQQRIIRPSRRF</sequence>
<keyword evidence="2" id="KW-0238">DNA-binding</keyword>
<dbReference type="Gene3D" id="1.10.10.60">
    <property type="entry name" value="Homeodomain-like"/>
    <property type="match status" value="2"/>
</dbReference>
<dbReference type="Pfam" id="PF04218">
    <property type="entry name" value="CENP-B_N"/>
    <property type="match status" value="1"/>
</dbReference>
<feature type="domain" description="HTH CENPB-type" evidence="5">
    <location>
        <begin position="77"/>
        <end position="156"/>
    </location>
</feature>
<dbReference type="InterPro" id="IPR009057">
    <property type="entry name" value="Homeodomain-like_sf"/>
</dbReference>
<dbReference type="Pfam" id="PF03221">
    <property type="entry name" value="HTH_Tnp_Tc5"/>
    <property type="match status" value="1"/>
</dbReference>
<dbReference type="Proteomes" id="UP000001646">
    <property type="component" value="Unplaced"/>
</dbReference>
<evidence type="ECO:0000256" key="4">
    <source>
        <dbReference type="SAM" id="Coils"/>
    </source>
</evidence>
<accession>H9GPB4</accession>
<protein>
    <recommendedName>
        <fullName evidence="5">HTH CENPB-type domain-containing protein</fullName>
    </recommendedName>
</protein>
<reference evidence="6" key="1">
    <citation type="submission" date="2009-12" db="EMBL/GenBank/DDBJ databases">
        <title>The Genome Sequence of Anolis carolinensis (Green Anole Lizard).</title>
        <authorList>
            <consortium name="The Genome Sequencing Platform"/>
            <person name="Di Palma F."/>
            <person name="Alfoldi J."/>
            <person name="Heiman D."/>
            <person name="Young S."/>
            <person name="Grabherr M."/>
            <person name="Johnson J."/>
            <person name="Lander E.S."/>
            <person name="Lindblad-Toh K."/>
        </authorList>
    </citation>
    <scope>NUCLEOTIDE SEQUENCE [LARGE SCALE GENOMIC DNA]</scope>
    <source>
        <strain evidence="6">JBL SC #1</strain>
    </source>
</reference>
<dbReference type="PROSITE" id="PS51253">
    <property type="entry name" value="HTH_CENPB"/>
    <property type="match status" value="1"/>
</dbReference>